<protein>
    <submittedName>
        <fullName evidence="1">Aldo/keto reductase</fullName>
    </submittedName>
</protein>
<comment type="caution">
    <text evidence="1">The sequence shown here is derived from an EMBL/GenBank/DDBJ whole genome shotgun (WGS) entry which is preliminary data.</text>
</comment>
<organism evidence="1 2">
    <name type="scientific">Artomyces pyxidatus</name>
    <dbReference type="NCBI Taxonomy" id="48021"/>
    <lineage>
        <taxon>Eukaryota</taxon>
        <taxon>Fungi</taxon>
        <taxon>Dikarya</taxon>
        <taxon>Basidiomycota</taxon>
        <taxon>Agaricomycotina</taxon>
        <taxon>Agaricomycetes</taxon>
        <taxon>Russulales</taxon>
        <taxon>Auriscalpiaceae</taxon>
        <taxon>Artomyces</taxon>
    </lineage>
</organism>
<sequence>MGMKVDSPEIVFTLPPLDSIPDAQEDKPLPGRPLEEIGPLKVSSLVFGAAAWSHFYNDDAKLESDVPLRTIRLALRYGVWAFDTSPYYDSSEIVLGTALKALELEFPRSSYQLITKCGRYGADYFDYSPETIRKSVKRSLTRLHTTYLDVVYLHDVEFVTPRIEPRKEGNHGAALGDEAAAYGLKVGEEAKIWGEGDQKILDAIAELRKLQAEGLIKHIGISGLPLPTLLRIALLVLHTAPYRPLDVLMSYTQLTLQNDSLLTFLPAFTERARIPQVITASPLCMGLLTPSVPPWHPAPPAAHAAAKDAVHLCAGFEGGLPAIATAWAVKSAEDVGMATVIGLSSPFEVHRAVKSWRAVKEGEKADEIDEYARKARKTFEDVNMNEWVWPSYD</sequence>
<keyword evidence="2" id="KW-1185">Reference proteome</keyword>
<accession>A0ACB8TL50</accession>
<dbReference type="EMBL" id="MU277187">
    <property type="protein sequence ID" value="KAI0069162.1"/>
    <property type="molecule type" value="Genomic_DNA"/>
</dbReference>
<evidence type="ECO:0000313" key="2">
    <source>
        <dbReference type="Proteomes" id="UP000814140"/>
    </source>
</evidence>
<name>A0ACB8TL50_9AGAM</name>
<gene>
    <name evidence="1" type="ORF">BV25DRAFT_1791772</name>
</gene>
<reference evidence="1" key="1">
    <citation type="submission" date="2021-03" db="EMBL/GenBank/DDBJ databases">
        <authorList>
            <consortium name="DOE Joint Genome Institute"/>
            <person name="Ahrendt S."/>
            <person name="Looney B.P."/>
            <person name="Miyauchi S."/>
            <person name="Morin E."/>
            <person name="Drula E."/>
            <person name="Courty P.E."/>
            <person name="Chicoki N."/>
            <person name="Fauchery L."/>
            <person name="Kohler A."/>
            <person name="Kuo A."/>
            <person name="Labutti K."/>
            <person name="Pangilinan J."/>
            <person name="Lipzen A."/>
            <person name="Riley R."/>
            <person name="Andreopoulos W."/>
            <person name="He G."/>
            <person name="Johnson J."/>
            <person name="Barry K.W."/>
            <person name="Grigoriev I.V."/>
            <person name="Nagy L."/>
            <person name="Hibbett D."/>
            <person name="Henrissat B."/>
            <person name="Matheny P.B."/>
            <person name="Labbe J."/>
            <person name="Martin F."/>
        </authorList>
    </citation>
    <scope>NUCLEOTIDE SEQUENCE</scope>
    <source>
        <strain evidence="1">HHB10654</strain>
    </source>
</reference>
<reference evidence="1" key="2">
    <citation type="journal article" date="2022" name="New Phytol.">
        <title>Evolutionary transition to the ectomycorrhizal habit in the genomes of a hyperdiverse lineage of mushroom-forming fungi.</title>
        <authorList>
            <person name="Looney B."/>
            <person name="Miyauchi S."/>
            <person name="Morin E."/>
            <person name="Drula E."/>
            <person name="Courty P.E."/>
            <person name="Kohler A."/>
            <person name="Kuo A."/>
            <person name="LaButti K."/>
            <person name="Pangilinan J."/>
            <person name="Lipzen A."/>
            <person name="Riley R."/>
            <person name="Andreopoulos W."/>
            <person name="He G."/>
            <person name="Johnson J."/>
            <person name="Nolan M."/>
            <person name="Tritt A."/>
            <person name="Barry K.W."/>
            <person name="Grigoriev I.V."/>
            <person name="Nagy L.G."/>
            <person name="Hibbett D."/>
            <person name="Henrissat B."/>
            <person name="Matheny P.B."/>
            <person name="Labbe J."/>
            <person name="Martin F.M."/>
        </authorList>
    </citation>
    <scope>NUCLEOTIDE SEQUENCE</scope>
    <source>
        <strain evidence="1">HHB10654</strain>
    </source>
</reference>
<evidence type="ECO:0000313" key="1">
    <source>
        <dbReference type="EMBL" id="KAI0069162.1"/>
    </source>
</evidence>
<dbReference type="Proteomes" id="UP000814140">
    <property type="component" value="Unassembled WGS sequence"/>
</dbReference>
<proteinExistence type="predicted"/>